<evidence type="ECO:0000256" key="2">
    <source>
        <dbReference type="ARBA" id="ARBA00022745"/>
    </source>
</evidence>
<dbReference type="PANTHER" id="PTHR31190:SF499">
    <property type="entry name" value="ETHYLENE-RESPONSIVE TRANSCRIPTION FACTOR ERF105"/>
    <property type="match status" value="1"/>
</dbReference>
<evidence type="ECO:0000313" key="11">
    <source>
        <dbReference type="EMBL" id="KAJ7974840.1"/>
    </source>
</evidence>
<evidence type="ECO:0000256" key="7">
    <source>
        <dbReference type="ARBA" id="ARBA00023242"/>
    </source>
</evidence>
<dbReference type="Gene3D" id="3.30.730.10">
    <property type="entry name" value="AP2/ERF domain"/>
    <property type="match status" value="1"/>
</dbReference>
<dbReference type="KEGG" id="qsa:O6P43_004850"/>
<dbReference type="GO" id="GO:0005634">
    <property type="term" value="C:nucleus"/>
    <property type="evidence" value="ECO:0007669"/>
    <property type="project" value="UniProtKB-SubCell"/>
</dbReference>
<dbReference type="SMART" id="SM00380">
    <property type="entry name" value="AP2"/>
    <property type="match status" value="1"/>
</dbReference>
<dbReference type="GO" id="GO:0009873">
    <property type="term" value="P:ethylene-activated signaling pathway"/>
    <property type="evidence" value="ECO:0007669"/>
    <property type="project" value="UniProtKB-KW"/>
</dbReference>
<dbReference type="PROSITE" id="PS51032">
    <property type="entry name" value="AP2_ERF"/>
    <property type="match status" value="1"/>
</dbReference>
<protein>
    <submittedName>
        <fullName evidence="11">Ethylene-responsive transcription factor</fullName>
    </submittedName>
</protein>
<evidence type="ECO:0000259" key="10">
    <source>
        <dbReference type="PROSITE" id="PS51032"/>
    </source>
</evidence>
<evidence type="ECO:0000256" key="9">
    <source>
        <dbReference type="SAM" id="MobiDB-lite"/>
    </source>
</evidence>
<keyword evidence="2" id="KW-0936">Ethylene signaling pathway</keyword>
<keyword evidence="3" id="KW-0805">Transcription regulation</keyword>
<dbReference type="EMBL" id="JARAOO010000003">
    <property type="protein sequence ID" value="KAJ7974840.1"/>
    <property type="molecule type" value="Genomic_DNA"/>
</dbReference>
<evidence type="ECO:0000256" key="8">
    <source>
        <dbReference type="ARBA" id="ARBA00024343"/>
    </source>
</evidence>
<keyword evidence="5" id="KW-0010">Activator</keyword>
<evidence type="ECO:0000256" key="1">
    <source>
        <dbReference type="ARBA" id="ARBA00004123"/>
    </source>
</evidence>
<name>A0AAD7Q4Q6_QUISA</name>
<dbReference type="AlphaFoldDB" id="A0AAD7Q4Q6"/>
<sequence>YIYIYMEEAFDTTSTLSNFYSSNYQLQTQSKPPKPSNLSHRRPCLRNITIPRPLPNVVTNSQKAAELATNYRDHSSTSTTTSTSCSDQSKHYRGVRRRPWGKFAAEIRDPNKKGSRVWLGTFETAIEAAKAYDKAAFKLRGSKAIINFPLEVGNSPSPVICRKRRREDHESEGGDDLHLRLQRVRK</sequence>
<feature type="region of interest" description="Disordered" evidence="9">
    <location>
        <begin position="71"/>
        <end position="91"/>
    </location>
</feature>
<feature type="domain" description="AP2/ERF" evidence="10">
    <location>
        <begin position="91"/>
        <end position="149"/>
    </location>
</feature>
<gene>
    <name evidence="11" type="ORF">O6P43_004850</name>
</gene>
<comment type="caution">
    <text evidence="11">The sequence shown here is derived from an EMBL/GenBank/DDBJ whole genome shotgun (WGS) entry which is preliminary data.</text>
</comment>
<dbReference type="PANTHER" id="PTHR31190">
    <property type="entry name" value="DNA-BINDING DOMAIN"/>
    <property type="match status" value="1"/>
</dbReference>
<keyword evidence="12" id="KW-1185">Reference proteome</keyword>
<dbReference type="FunFam" id="3.30.730.10:FF:000001">
    <property type="entry name" value="Ethylene-responsive transcription factor 2"/>
    <property type="match status" value="1"/>
</dbReference>
<evidence type="ECO:0000256" key="6">
    <source>
        <dbReference type="ARBA" id="ARBA00023163"/>
    </source>
</evidence>
<evidence type="ECO:0000256" key="4">
    <source>
        <dbReference type="ARBA" id="ARBA00023125"/>
    </source>
</evidence>
<proteinExistence type="inferred from homology"/>
<dbReference type="GO" id="GO:0006950">
    <property type="term" value="P:response to stress"/>
    <property type="evidence" value="ECO:0007669"/>
    <property type="project" value="UniProtKB-ARBA"/>
</dbReference>
<dbReference type="PRINTS" id="PR00367">
    <property type="entry name" value="ETHRSPELEMNT"/>
</dbReference>
<dbReference type="InterPro" id="IPR036955">
    <property type="entry name" value="AP2/ERF_dom_sf"/>
</dbReference>
<comment type="subcellular location">
    <subcellularLocation>
        <location evidence="1">Nucleus</location>
    </subcellularLocation>
</comment>
<dbReference type="CDD" id="cd00018">
    <property type="entry name" value="AP2"/>
    <property type="match status" value="1"/>
</dbReference>
<keyword evidence="7" id="KW-0539">Nucleus</keyword>
<keyword evidence="4" id="KW-0238">DNA-binding</keyword>
<evidence type="ECO:0000256" key="5">
    <source>
        <dbReference type="ARBA" id="ARBA00023159"/>
    </source>
</evidence>
<organism evidence="11 12">
    <name type="scientific">Quillaja saponaria</name>
    <name type="common">Soap bark tree</name>
    <dbReference type="NCBI Taxonomy" id="32244"/>
    <lineage>
        <taxon>Eukaryota</taxon>
        <taxon>Viridiplantae</taxon>
        <taxon>Streptophyta</taxon>
        <taxon>Embryophyta</taxon>
        <taxon>Tracheophyta</taxon>
        <taxon>Spermatophyta</taxon>
        <taxon>Magnoliopsida</taxon>
        <taxon>eudicotyledons</taxon>
        <taxon>Gunneridae</taxon>
        <taxon>Pentapetalae</taxon>
        <taxon>rosids</taxon>
        <taxon>fabids</taxon>
        <taxon>Fabales</taxon>
        <taxon>Quillajaceae</taxon>
        <taxon>Quillaja</taxon>
    </lineage>
</organism>
<dbReference type="InterPro" id="IPR016177">
    <property type="entry name" value="DNA-bd_dom_sf"/>
</dbReference>
<comment type="similarity">
    <text evidence="8">Belongs to the AP2/ERF transcription factor family. ERF subfamily.</text>
</comment>
<dbReference type="Pfam" id="PF00847">
    <property type="entry name" value="AP2"/>
    <property type="match status" value="1"/>
</dbReference>
<keyword evidence="6" id="KW-0804">Transcription</keyword>
<feature type="non-terminal residue" evidence="11">
    <location>
        <position position="1"/>
    </location>
</feature>
<evidence type="ECO:0000313" key="12">
    <source>
        <dbReference type="Proteomes" id="UP001163823"/>
    </source>
</evidence>
<evidence type="ECO:0000256" key="3">
    <source>
        <dbReference type="ARBA" id="ARBA00023015"/>
    </source>
</evidence>
<dbReference type="GO" id="GO:0003700">
    <property type="term" value="F:DNA-binding transcription factor activity"/>
    <property type="evidence" value="ECO:0007669"/>
    <property type="project" value="InterPro"/>
</dbReference>
<dbReference type="Proteomes" id="UP001163823">
    <property type="component" value="Chromosome 3"/>
</dbReference>
<dbReference type="GO" id="GO:0000976">
    <property type="term" value="F:transcription cis-regulatory region binding"/>
    <property type="evidence" value="ECO:0007669"/>
    <property type="project" value="UniProtKB-ARBA"/>
</dbReference>
<dbReference type="SUPFAM" id="SSF54171">
    <property type="entry name" value="DNA-binding domain"/>
    <property type="match status" value="1"/>
</dbReference>
<dbReference type="InterPro" id="IPR001471">
    <property type="entry name" value="AP2/ERF_dom"/>
</dbReference>
<accession>A0AAD7Q4Q6</accession>
<dbReference type="InterPro" id="IPR044808">
    <property type="entry name" value="ERF_plant"/>
</dbReference>
<reference evidence="11" key="1">
    <citation type="journal article" date="2023" name="Science">
        <title>Elucidation of the pathway for biosynthesis of saponin adjuvants from the soapbark tree.</title>
        <authorList>
            <person name="Reed J."/>
            <person name="Orme A."/>
            <person name="El-Demerdash A."/>
            <person name="Owen C."/>
            <person name="Martin L.B.B."/>
            <person name="Misra R.C."/>
            <person name="Kikuchi S."/>
            <person name="Rejzek M."/>
            <person name="Martin A.C."/>
            <person name="Harkess A."/>
            <person name="Leebens-Mack J."/>
            <person name="Louveau T."/>
            <person name="Stephenson M.J."/>
            <person name="Osbourn A."/>
        </authorList>
    </citation>
    <scope>NUCLEOTIDE SEQUENCE</scope>
    <source>
        <strain evidence="11">S10</strain>
    </source>
</reference>